<dbReference type="AlphaFoldDB" id="A0A168P1T2"/>
<evidence type="ECO:0000256" key="5">
    <source>
        <dbReference type="ARBA" id="ARBA00022801"/>
    </source>
</evidence>
<evidence type="ECO:0000259" key="12">
    <source>
        <dbReference type="PROSITE" id="PS51192"/>
    </source>
</evidence>
<dbReference type="SMART" id="SM00490">
    <property type="entry name" value="HELICc"/>
    <property type="match status" value="1"/>
</dbReference>
<dbReference type="Pfam" id="PF00271">
    <property type="entry name" value="Helicase_C"/>
    <property type="match status" value="1"/>
</dbReference>
<dbReference type="GO" id="GO:0003724">
    <property type="term" value="F:RNA helicase activity"/>
    <property type="evidence" value="ECO:0007669"/>
    <property type="project" value="UniProtKB-EC"/>
</dbReference>
<protein>
    <recommendedName>
        <fullName evidence="3">RNA helicase</fullName>
        <ecNumber evidence="3">3.6.4.13</ecNumber>
    </recommendedName>
</protein>
<comment type="similarity">
    <text evidence="2">Belongs to the DEAD box helicase family. DEAH subfamily.</text>
</comment>
<comment type="subcellular location">
    <subcellularLocation>
        <location evidence="1">Nucleus</location>
        <location evidence="1">Nucleolus</location>
    </subcellularLocation>
</comment>
<keyword evidence="6" id="KW-0347">Helicase</keyword>
<keyword evidence="15" id="KW-1185">Reference proteome</keyword>
<feature type="region of interest" description="Disordered" evidence="11">
    <location>
        <begin position="169"/>
        <end position="299"/>
    </location>
</feature>
<keyword evidence="8" id="KW-0694">RNA-binding</keyword>
<dbReference type="OrthoDB" id="10253254at2759"/>
<dbReference type="CDD" id="cd17982">
    <property type="entry name" value="DEXHc_DHX37"/>
    <property type="match status" value="1"/>
</dbReference>
<dbReference type="PANTHER" id="PTHR18934:SF99">
    <property type="entry name" value="ATP-DEPENDENT RNA HELICASE DHX37-RELATED"/>
    <property type="match status" value="1"/>
</dbReference>
<keyword evidence="5" id="KW-0378">Hydrolase</keyword>
<feature type="region of interest" description="Disordered" evidence="11">
    <location>
        <begin position="655"/>
        <end position="685"/>
    </location>
</feature>
<evidence type="ECO:0000313" key="14">
    <source>
        <dbReference type="EMBL" id="SAM01617.1"/>
    </source>
</evidence>
<dbReference type="Pfam" id="PF21010">
    <property type="entry name" value="HA2_C"/>
    <property type="match status" value="1"/>
</dbReference>
<feature type="compositionally biased region" description="Acidic residues" evidence="11">
    <location>
        <begin position="931"/>
        <end position="944"/>
    </location>
</feature>
<feature type="compositionally biased region" description="Acidic residues" evidence="11">
    <location>
        <begin position="271"/>
        <end position="293"/>
    </location>
</feature>
<dbReference type="InterPro" id="IPR014001">
    <property type="entry name" value="Helicase_ATP-bd"/>
</dbReference>
<dbReference type="GO" id="GO:0005730">
    <property type="term" value="C:nucleolus"/>
    <property type="evidence" value="ECO:0007669"/>
    <property type="project" value="UniProtKB-SubCell"/>
</dbReference>
<evidence type="ECO:0000256" key="6">
    <source>
        <dbReference type="ARBA" id="ARBA00022806"/>
    </source>
</evidence>
<feature type="region of interest" description="Disordered" evidence="11">
    <location>
        <begin position="922"/>
        <end position="946"/>
    </location>
</feature>
<evidence type="ECO:0000313" key="15">
    <source>
        <dbReference type="Proteomes" id="UP000078561"/>
    </source>
</evidence>
<dbReference type="FunFam" id="3.40.50.300:FF:000637">
    <property type="entry name" value="ATP-dependent RNA helicase DHX37/DHR1"/>
    <property type="match status" value="1"/>
</dbReference>
<evidence type="ECO:0000256" key="4">
    <source>
        <dbReference type="ARBA" id="ARBA00022741"/>
    </source>
</evidence>
<evidence type="ECO:0000256" key="8">
    <source>
        <dbReference type="ARBA" id="ARBA00022884"/>
    </source>
</evidence>
<dbReference type="SUPFAM" id="SSF52540">
    <property type="entry name" value="P-loop containing nucleoside triphosphate hydrolases"/>
    <property type="match status" value="1"/>
</dbReference>
<evidence type="ECO:0000256" key="1">
    <source>
        <dbReference type="ARBA" id="ARBA00004604"/>
    </source>
</evidence>
<proteinExistence type="inferred from homology"/>
<feature type="domain" description="Helicase C-terminal" evidence="13">
    <location>
        <begin position="593"/>
        <end position="834"/>
    </location>
</feature>
<feature type="compositionally biased region" description="Basic residues" evidence="11">
    <location>
        <begin position="246"/>
        <end position="266"/>
    </location>
</feature>
<name>A0A168P1T2_ABSGL</name>
<dbReference type="PANTHER" id="PTHR18934">
    <property type="entry name" value="ATP-DEPENDENT RNA HELICASE"/>
    <property type="match status" value="1"/>
</dbReference>
<evidence type="ECO:0000256" key="10">
    <source>
        <dbReference type="ARBA" id="ARBA00047984"/>
    </source>
</evidence>
<evidence type="ECO:0000256" key="9">
    <source>
        <dbReference type="ARBA" id="ARBA00023242"/>
    </source>
</evidence>
<gene>
    <name evidence="14" type="primary">ABSGL_07360.1 scaffold 8789</name>
</gene>
<dbReference type="InterPro" id="IPR002464">
    <property type="entry name" value="DNA/RNA_helicase_DEAH_CS"/>
</dbReference>
<dbReference type="GO" id="GO:1990904">
    <property type="term" value="C:ribonucleoprotein complex"/>
    <property type="evidence" value="ECO:0007669"/>
    <property type="project" value="UniProtKB-ARBA"/>
</dbReference>
<comment type="catalytic activity">
    <reaction evidence="10">
        <text>ATP + H2O = ADP + phosphate + H(+)</text>
        <dbReference type="Rhea" id="RHEA:13065"/>
        <dbReference type="ChEBI" id="CHEBI:15377"/>
        <dbReference type="ChEBI" id="CHEBI:15378"/>
        <dbReference type="ChEBI" id="CHEBI:30616"/>
        <dbReference type="ChEBI" id="CHEBI:43474"/>
        <dbReference type="ChEBI" id="CHEBI:456216"/>
        <dbReference type="EC" id="3.6.4.13"/>
    </reaction>
</comment>
<dbReference type="EC" id="3.6.4.13" evidence="3"/>
<organism evidence="14">
    <name type="scientific">Absidia glauca</name>
    <name type="common">Pin mould</name>
    <dbReference type="NCBI Taxonomy" id="4829"/>
    <lineage>
        <taxon>Eukaryota</taxon>
        <taxon>Fungi</taxon>
        <taxon>Fungi incertae sedis</taxon>
        <taxon>Mucoromycota</taxon>
        <taxon>Mucoromycotina</taxon>
        <taxon>Mucoromycetes</taxon>
        <taxon>Mucorales</taxon>
        <taxon>Cunninghamellaceae</taxon>
        <taxon>Absidia</taxon>
    </lineage>
</organism>
<dbReference type="CDD" id="cd18791">
    <property type="entry name" value="SF2_C_RHA"/>
    <property type="match status" value="1"/>
</dbReference>
<keyword evidence="9" id="KW-0539">Nucleus</keyword>
<dbReference type="PROSITE" id="PS00690">
    <property type="entry name" value="DEAH_ATP_HELICASE"/>
    <property type="match status" value="1"/>
</dbReference>
<dbReference type="FunCoup" id="A0A168P1T2">
    <property type="interactions" value="1049"/>
</dbReference>
<evidence type="ECO:0000256" key="3">
    <source>
        <dbReference type="ARBA" id="ARBA00012552"/>
    </source>
</evidence>
<feature type="domain" description="Helicase ATP-binding" evidence="12">
    <location>
        <begin position="386"/>
        <end position="564"/>
    </location>
</feature>
<dbReference type="GO" id="GO:0005524">
    <property type="term" value="F:ATP binding"/>
    <property type="evidence" value="ECO:0007669"/>
    <property type="project" value="UniProtKB-KW"/>
</dbReference>
<dbReference type="InterPro" id="IPR011709">
    <property type="entry name" value="DEAD-box_helicase_OB_fold"/>
</dbReference>
<dbReference type="Pfam" id="PF04408">
    <property type="entry name" value="WHD_HA2"/>
    <property type="match status" value="1"/>
</dbReference>
<dbReference type="InterPro" id="IPR007502">
    <property type="entry name" value="Helicase-assoc_dom"/>
</dbReference>
<dbReference type="InParanoid" id="A0A168P1T2"/>
<evidence type="ECO:0000256" key="2">
    <source>
        <dbReference type="ARBA" id="ARBA00008792"/>
    </source>
</evidence>
<dbReference type="Pfam" id="PF00270">
    <property type="entry name" value="DEAD"/>
    <property type="match status" value="1"/>
</dbReference>
<feature type="compositionally biased region" description="Acidic residues" evidence="11">
    <location>
        <begin position="661"/>
        <end position="685"/>
    </location>
</feature>
<dbReference type="EMBL" id="LT553539">
    <property type="protein sequence ID" value="SAM01617.1"/>
    <property type="molecule type" value="Genomic_DNA"/>
</dbReference>
<accession>A0A168P1T2</accession>
<dbReference type="GO" id="GO:0016787">
    <property type="term" value="F:hydrolase activity"/>
    <property type="evidence" value="ECO:0007669"/>
    <property type="project" value="UniProtKB-KW"/>
</dbReference>
<feature type="region of interest" description="Disordered" evidence="11">
    <location>
        <begin position="1"/>
        <end position="47"/>
    </location>
</feature>
<dbReference type="Proteomes" id="UP000078561">
    <property type="component" value="Unassembled WGS sequence"/>
</dbReference>
<dbReference type="GO" id="GO:0000462">
    <property type="term" value="P:maturation of SSU-rRNA from tricistronic rRNA transcript (SSU-rRNA, 5.8S rRNA, LSU-rRNA)"/>
    <property type="evidence" value="ECO:0007669"/>
    <property type="project" value="TreeGrafter"/>
</dbReference>
<dbReference type="SMART" id="SM00487">
    <property type="entry name" value="DEXDc"/>
    <property type="match status" value="1"/>
</dbReference>
<dbReference type="InterPro" id="IPR027417">
    <property type="entry name" value="P-loop_NTPase"/>
</dbReference>
<evidence type="ECO:0000256" key="11">
    <source>
        <dbReference type="SAM" id="MobiDB-lite"/>
    </source>
</evidence>
<dbReference type="InterPro" id="IPR011545">
    <property type="entry name" value="DEAD/DEAH_box_helicase_dom"/>
</dbReference>
<dbReference type="SMART" id="SM00847">
    <property type="entry name" value="HA2"/>
    <property type="match status" value="1"/>
</dbReference>
<dbReference type="Gene3D" id="3.40.50.300">
    <property type="entry name" value="P-loop containing nucleotide triphosphate hydrolases"/>
    <property type="match status" value="2"/>
</dbReference>
<dbReference type="Pfam" id="PF07717">
    <property type="entry name" value="OB_NTP_bind"/>
    <property type="match status" value="1"/>
</dbReference>
<keyword evidence="7" id="KW-0067">ATP-binding</keyword>
<dbReference type="STRING" id="4829.A0A168P1T2"/>
<sequence>MGKSRPRYNEKARASSIKPNQRSHPKARNGGLGNQDGMVDANAQKVATPQVADSNALIIAPSEGQEQIEKPVFKQVRVGDQRPMATMNRSLYLRTDQLTDFTELAYEIHVQEEEEETGKDQKLKKDARAGLMEDLSTSSWSSDLLKSSKLIGRPAQTLREQLKQAMLEQKAGIKNSNDEESDITSRLFVEKEEMDDLEFDVTPYKPPTETDTTATLDTDESGQPGTSSSAMAGSALKNGAAAPLVMKKRKKKKSTIPKNVRKRFKQRKGDDSDDSFDSSDSANDSDDDDEHEVDDTPKARPLVEEFVVNGPSQLEQVVEAAKHVTVPLPKHVEEEDEIKNQLLKSNTEGDLSKDVAKHFSVAVNRKPEIQAARLKLPVCGEEQVIMEAIRNNTVVIICGETGSGKTTQVPQFLYEAGWSHPDSDNPGLIGVTQPRRVATVSMAKRVGEELNLSEDEVSYQIRYDATVSKNTRIKFMTDGVLLRELSEDLLLTKYSTLIIDEAHERNLNTDILIGVVSRVLKLRAELSREDRQKIKPLRVVIMSATLRVSDFTENKALFAVTPPVINVNARQFPVNTHFNRRTPEDHVAEAYKKISKIHERLPHGGILVFLTGQNEITQLCKRLRKKYPALPPKSSKSAKTEEKLAVELESKATKIEAGKEDLEDEDLELGENQVDEDFDLESDSDYDSDLGFDEDELDDVKDAPLHVLPLYSMLPTEAQMRVFQPPPEGTRLCVVATNVAETSVTIPGVRYVVDSGKSKERRYDMETGVQSFQVDWTSKAAANQRAGRAGRTGPGHCYRLYSSAVFDHEFAQFSKPEIERMPIEGVVLSMKAMNIDNVINFPFPTPPPKENLFKAEKLLGYLGAVNPANKRITEFGDTMSMFPITPRFAKMLITGQQHDCLPYVIAIVSALSVGDPFIQDYHLDENQPGESGDEDDDDDGDDDNLDRQELQNLRNQSTLEKQKRKLIRKKYYQSQIKHAGLDPKSDILKFLNVVGAYEYAGATTKFCDDNFLRPKAMEDIRKLRRQLTNMVASNFPEINICVDPRMAPPSALQLKVLRQVITAGLIDCVAMRQDVLDTEGGKGLSFKNANNVPYKLMWSNEIAYIHPSSILYGQAPPPVLVYSELFKGGRNWLKGVTAVEPKWLAKIGKSLCTFGRPLEYPYPKLINDNKNHRTCHVVPNFGPKGWPLPPIEVEQRRDGTRWVTSM</sequence>
<dbReference type="InterPro" id="IPR048333">
    <property type="entry name" value="HA2_WH"/>
</dbReference>
<evidence type="ECO:0000256" key="7">
    <source>
        <dbReference type="ARBA" id="ARBA00022840"/>
    </source>
</evidence>
<reference evidence="14" key="1">
    <citation type="submission" date="2016-04" db="EMBL/GenBank/DDBJ databases">
        <authorList>
            <person name="Evans L.H."/>
            <person name="Alamgir A."/>
            <person name="Owens N."/>
            <person name="Weber N.D."/>
            <person name="Virtaneva K."/>
            <person name="Barbian K."/>
            <person name="Babar A."/>
            <person name="Rosenke K."/>
        </authorList>
    </citation>
    <scope>NUCLEOTIDE SEQUENCE [LARGE SCALE GENOMIC DNA]</scope>
    <source>
        <strain evidence="14">CBS 101.48</strain>
    </source>
</reference>
<keyword evidence="4" id="KW-0547">Nucleotide-binding</keyword>
<dbReference type="InterPro" id="IPR001650">
    <property type="entry name" value="Helicase_C-like"/>
</dbReference>
<evidence type="ECO:0000259" key="13">
    <source>
        <dbReference type="PROSITE" id="PS51194"/>
    </source>
</evidence>
<dbReference type="PROSITE" id="PS51194">
    <property type="entry name" value="HELICASE_CTER"/>
    <property type="match status" value="1"/>
</dbReference>
<dbReference type="PROSITE" id="PS51192">
    <property type="entry name" value="HELICASE_ATP_BIND_1"/>
    <property type="match status" value="1"/>
</dbReference>
<dbReference type="GO" id="GO:0003723">
    <property type="term" value="F:RNA binding"/>
    <property type="evidence" value="ECO:0007669"/>
    <property type="project" value="UniProtKB-KW"/>
</dbReference>
<dbReference type="FunFam" id="3.40.50.300:FF:003770">
    <property type="entry name" value="ATP-dependent RNA helicase DHR1, putative"/>
    <property type="match status" value="1"/>
</dbReference>
<dbReference type="OMA" id="KYAYHCA"/>
<dbReference type="Gene3D" id="1.20.120.1080">
    <property type="match status" value="1"/>
</dbReference>
<feature type="compositionally biased region" description="Polar residues" evidence="11">
    <location>
        <begin position="221"/>
        <end position="231"/>
    </location>
</feature>